<evidence type="ECO:0000313" key="1">
    <source>
        <dbReference type="EMBL" id="QRG07162.1"/>
    </source>
</evidence>
<dbReference type="RefSeq" id="WP_203194074.1">
    <property type="nucleotide sequence ID" value="NZ_CP063362.1"/>
</dbReference>
<protein>
    <submittedName>
        <fullName evidence="1">Uncharacterized protein</fullName>
    </submittedName>
</protein>
<reference evidence="1 2" key="1">
    <citation type="submission" date="2020-10" db="EMBL/GenBank/DDBJ databases">
        <title>Degradation of 1,4-Dioxane by Xanthobacter sp. YN2, via a Novel Group-2 Soluble Di-Iron Monooxygenase.</title>
        <authorList>
            <person name="Ma F."/>
            <person name="Wang Y."/>
            <person name="Yang J."/>
            <person name="Guo H."/>
            <person name="Su D."/>
            <person name="Yu L."/>
        </authorList>
    </citation>
    <scope>NUCLEOTIDE SEQUENCE [LARGE SCALE GENOMIC DNA]</scope>
    <source>
        <strain evidence="1 2">YN2</strain>
    </source>
</reference>
<keyword evidence="2" id="KW-1185">Reference proteome</keyword>
<evidence type="ECO:0000313" key="2">
    <source>
        <dbReference type="Proteomes" id="UP000596427"/>
    </source>
</evidence>
<accession>A0A974SJ58</accession>
<dbReference type="KEGG" id="xdi:EZH22_01565"/>
<proteinExistence type="predicted"/>
<dbReference type="AlphaFoldDB" id="A0A974SJ58"/>
<dbReference type="Proteomes" id="UP000596427">
    <property type="component" value="Chromosome"/>
</dbReference>
<gene>
    <name evidence="1" type="ORF">EZH22_01565</name>
</gene>
<name>A0A974SJ58_9HYPH</name>
<dbReference type="EMBL" id="CP063362">
    <property type="protein sequence ID" value="QRG07162.1"/>
    <property type="molecule type" value="Genomic_DNA"/>
</dbReference>
<sequence>MTEAARPRLTRAEIDEIWRRQEARKAEWREELRRCVAESPAPLPPDLRQELVLLFNSDMRDILRSHTGYPLAGKRDSYRSSLAIMRRSLRCLLDMIARFEAEALAEDSNLMGAQGEERLGEIVLDVQKELFTCTNAAVSLVDHARRVSEAISFPDYNRKRVECFGTDGLHEFVVSLRVLLHHLRIVDAGWNLTADYRNGDKTASFVLSKETLTRISSETDKLSSKAKAYLAAQPSSIDLRNMFADYAARADSFNDWLTFELQSERIVALRDYDSIIAEKVLRDRRMMYHAMLGNWLNWKRPPDPHNHLDRYLNSEQLEAVYRLRRNSREQVDLVISYADREGVVDEHLRERICELFRRSENHPDGDADSGA</sequence>
<organism evidence="1 2">
    <name type="scientific">Xanthobacter dioxanivorans</name>
    <dbReference type="NCBI Taxonomy" id="2528964"/>
    <lineage>
        <taxon>Bacteria</taxon>
        <taxon>Pseudomonadati</taxon>
        <taxon>Pseudomonadota</taxon>
        <taxon>Alphaproteobacteria</taxon>
        <taxon>Hyphomicrobiales</taxon>
        <taxon>Xanthobacteraceae</taxon>
        <taxon>Xanthobacter</taxon>
    </lineage>
</organism>